<evidence type="ECO:0008006" key="8">
    <source>
        <dbReference type="Google" id="ProtNLM"/>
    </source>
</evidence>
<sequence>MKRLFTIIFLFLFLLPASGLAHVKWFTETEAERAPIDTIISPLFVTFAFLSAALLSFLPLAMKKLHAHKPSIKWESRVARFRPYTFFILQYGTVATLLIQIFEGSLFAPELLELQGIWLWAVWIVILLLSIPMRITVRAGAALLLILFGVSVFEHSWLHMLDYVFYLGIIFMFFFYRTRMNIWTFPFLYLTTGFSLCWVAVEKWVYPNMSANVLINHDIFTFGFAPGTFAMMLGYVEFIIGYLLIVGLLNRMLALVLTLIFFSTALLFGWIELIGHFPIHVILLTFIIEGVSFHKPPVQFHERTWQQTIFISFNFIFALSFILLVYYRLAS</sequence>
<accession>A0A2T4U4C5</accession>
<evidence type="ECO:0000256" key="3">
    <source>
        <dbReference type="ARBA" id="ARBA00022989"/>
    </source>
</evidence>
<feature type="transmembrane region" description="Helical" evidence="5">
    <location>
        <begin position="39"/>
        <end position="62"/>
    </location>
</feature>
<dbReference type="GO" id="GO:0016020">
    <property type="term" value="C:membrane"/>
    <property type="evidence" value="ECO:0007669"/>
    <property type="project" value="UniProtKB-SubCell"/>
</dbReference>
<evidence type="ECO:0000256" key="1">
    <source>
        <dbReference type="ARBA" id="ARBA00004141"/>
    </source>
</evidence>
<feature type="transmembrane region" description="Helical" evidence="5">
    <location>
        <begin position="159"/>
        <end position="176"/>
    </location>
</feature>
<dbReference type="InterPro" id="IPR032808">
    <property type="entry name" value="DoxX"/>
</dbReference>
<evidence type="ECO:0000313" key="6">
    <source>
        <dbReference type="EMBL" id="PTL38205.1"/>
    </source>
</evidence>
<comment type="caution">
    <text evidence="6">The sequence shown here is derived from an EMBL/GenBank/DDBJ whole genome shotgun (WGS) entry which is preliminary data.</text>
</comment>
<evidence type="ECO:0000256" key="4">
    <source>
        <dbReference type="ARBA" id="ARBA00023136"/>
    </source>
</evidence>
<dbReference type="Proteomes" id="UP000240509">
    <property type="component" value="Unassembled WGS sequence"/>
</dbReference>
<dbReference type="Pfam" id="PF07681">
    <property type="entry name" value="DoxX"/>
    <property type="match status" value="1"/>
</dbReference>
<feature type="transmembrane region" description="Helical" evidence="5">
    <location>
        <begin position="308"/>
        <end position="329"/>
    </location>
</feature>
<feature type="transmembrane region" description="Helical" evidence="5">
    <location>
        <begin position="83"/>
        <end position="102"/>
    </location>
</feature>
<name>A0A2T4U4C5_9BACI</name>
<dbReference type="EMBL" id="PZJJ01000022">
    <property type="protein sequence ID" value="PTL38205.1"/>
    <property type="molecule type" value="Genomic_DNA"/>
</dbReference>
<feature type="transmembrane region" description="Helical" evidence="5">
    <location>
        <begin position="221"/>
        <end position="245"/>
    </location>
</feature>
<proteinExistence type="predicted"/>
<evidence type="ECO:0000256" key="5">
    <source>
        <dbReference type="SAM" id="Phobius"/>
    </source>
</evidence>
<protein>
    <recommendedName>
        <fullName evidence="8">DoxX family membrane protein</fullName>
    </recommendedName>
</protein>
<gene>
    <name evidence="6" type="ORF">C6Y45_12435</name>
</gene>
<reference evidence="6 7" key="1">
    <citation type="submission" date="2018-03" db="EMBL/GenBank/DDBJ databases">
        <title>Alkalicoccus saliphilus sp. nov., isolated from a mineral pool.</title>
        <authorList>
            <person name="Zhao B."/>
        </authorList>
    </citation>
    <scope>NUCLEOTIDE SEQUENCE [LARGE SCALE GENOMIC DNA]</scope>
    <source>
        <strain evidence="6 7">6AG</strain>
    </source>
</reference>
<keyword evidence="3 5" id="KW-1133">Transmembrane helix</keyword>
<keyword evidence="7" id="KW-1185">Reference proteome</keyword>
<feature type="transmembrane region" description="Helical" evidence="5">
    <location>
        <begin position="114"/>
        <end position="131"/>
    </location>
</feature>
<evidence type="ECO:0000313" key="7">
    <source>
        <dbReference type="Proteomes" id="UP000240509"/>
    </source>
</evidence>
<dbReference type="AlphaFoldDB" id="A0A2T4U4C5"/>
<feature type="transmembrane region" description="Helical" evidence="5">
    <location>
        <begin position="136"/>
        <end position="153"/>
    </location>
</feature>
<keyword evidence="4 5" id="KW-0472">Membrane</keyword>
<feature type="transmembrane region" description="Helical" evidence="5">
    <location>
        <begin position="252"/>
        <end position="271"/>
    </location>
</feature>
<organism evidence="6 7">
    <name type="scientific">Alkalicoccus saliphilus</name>
    <dbReference type="NCBI Taxonomy" id="200989"/>
    <lineage>
        <taxon>Bacteria</taxon>
        <taxon>Bacillati</taxon>
        <taxon>Bacillota</taxon>
        <taxon>Bacilli</taxon>
        <taxon>Bacillales</taxon>
        <taxon>Bacillaceae</taxon>
        <taxon>Alkalicoccus</taxon>
    </lineage>
</organism>
<evidence type="ECO:0000256" key="2">
    <source>
        <dbReference type="ARBA" id="ARBA00022692"/>
    </source>
</evidence>
<feature type="transmembrane region" description="Helical" evidence="5">
    <location>
        <begin position="183"/>
        <end position="201"/>
    </location>
</feature>
<dbReference type="RefSeq" id="WP_107585553.1">
    <property type="nucleotide sequence ID" value="NZ_PZJJ01000022.1"/>
</dbReference>
<comment type="subcellular location">
    <subcellularLocation>
        <location evidence="1">Membrane</location>
        <topology evidence="1">Multi-pass membrane protein</topology>
    </subcellularLocation>
</comment>
<keyword evidence="2 5" id="KW-0812">Transmembrane</keyword>